<feature type="domain" description="DUS-like FMN-binding" evidence="12">
    <location>
        <begin position="14"/>
        <end position="313"/>
    </location>
</feature>
<evidence type="ECO:0000256" key="7">
    <source>
        <dbReference type="ARBA" id="ARBA00022857"/>
    </source>
</evidence>
<dbReference type="InterPro" id="IPR024036">
    <property type="entry name" value="tRNA-dHydroUridine_Synthase_C"/>
</dbReference>
<dbReference type="InterPro" id="IPR001269">
    <property type="entry name" value="DUS_fam"/>
</dbReference>
<dbReference type="Pfam" id="PF01207">
    <property type="entry name" value="Dus"/>
    <property type="match status" value="1"/>
</dbReference>
<dbReference type="PROSITE" id="PS01136">
    <property type="entry name" value="UPF0034"/>
    <property type="match status" value="1"/>
</dbReference>
<dbReference type="Gene3D" id="1.10.1200.80">
    <property type="entry name" value="Putative flavin oxidoreducatase, domain 2"/>
    <property type="match status" value="1"/>
</dbReference>
<protein>
    <submittedName>
        <fullName evidence="13">tRNA-dihydrouridine synthase B</fullName>
    </submittedName>
</protein>
<dbReference type="Gene3D" id="3.20.20.70">
    <property type="entry name" value="Aldolase class I"/>
    <property type="match status" value="1"/>
</dbReference>
<dbReference type="SUPFAM" id="SSF51395">
    <property type="entry name" value="FMN-linked oxidoreductases"/>
    <property type="match status" value="1"/>
</dbReference>
<dbReference type="InterPro" id="IPR013785">
    <property type="entry name" value="Aldolase_TIM"/>
</dbReference>
<evidence type="ECO:0000256" key="6">
    <source>
        <dbReference type="ARBA" id="ARBA00022694"/>
    </source>
</evidence>
<sequence>MKIGNIDLGERPLLLAPMEDVTDIGFRLLCRKMGASMVYSEFVAADALVRMVNKSLQKLTVCDEERPVAIQIYGKDPIAMRDAAQIVIEHAHPDVLDINFGCPVKRVAGKGAGAGMLQNIPLMLEITRAVVEAVPTPVTVKTRLGWDAEHKIIVPLAEQLQDCGIQALTIHGRTRAQMYTGEADWSLIGEVKKNPRMHIPIIGNGDVCSPEDALRGFNDHQVDAVMIGRATFGRPWIFKEIRDVIDATPFAIPEDLGTGNHTPLSTDWKLDILKEQVRQSVARIDEYRGILHIRRHLAASPLFKGIPNFRQTRIDMLRAETVDQLFEIMEKTRVMIHEMENPDRGMESVAPSIA</sequence>
<dbReference type="AlphaFoldDB" id="J9FJY6"/>
<gene>
    <name evidence="13" type="ORF">EVA_16651</name>
</gene>
<evidence type="ECO:0000256" key="2">
    <source>
        <dbReference type="ARBA" id="ARBA00002790"/>
    </source>
</evidence>
<evidence type="ECO:0000313" key="13">
    <source>
        <dbReference type="EMBL" id="EJW95221.1"/>
    </source>
</evidence>
<evidence type="ECO:0000256" key="3">
    <source>
        <dbReference type="ARBA" id="ARBA00022555"/>
    </source>
</evidence>
<keyword evidence="6" id="KW-0819">tRNA processing</keyword>
<proteinExistence type="predicted"/>
<name>J9FJY6_9ZZZZ</name>
<comment type="catalytic activity">
    <reaction evidence="11">
        <text>a 5,6-dihydrouridine in tRNA + NAD(+) = a uridine in tRNA + NADH + H(+)</text>
        <dbReference type="Rhea" id="RHEA:54452"/>
        <dbReference type="Rhea" id="RHEA-COMP:13339"/>
        <dbReference type="Rhea" id="RHEA-COMP:13887"/>
        <dbReference type="ChEBI" id="CHEBI:15378"/>
        <dbReference type="ChEBI" id="CHEBI:57540"/>
        <dbReference type="ChEBI" id="CHEBI:57945"/>
        <dbReference type="ChEBI" id="CHEBI:65315"/>
        <dbReference type="ChEBI" id="CHEBI:74443"/>
    </reaction>
</comment>
<dbReference type="GO" id="GO:0000049">
    <property type="term" value="F:tRNA binding"/>
    <property type="evidence" value="ECO:0007669"/>
    <property type="project" value="UniProtKB-KW"/>
</dbReference>
<keyword evidence="9" id="KW-0560">Oxidoreductase</keyword>
<dbReference type="PANTHER" id="PTHR45846">
    <property type="entry name" value="TRNA-DIHYDROURIDINE(47) SYNTHASE [NAD(P)(+)]-LIKE"/>
    <property type="match status" value="1"/>
</dbReference>
<dbReference type="InterPro" id="IPR018517">
    <property type="entry name" value="tRNA_hU_synthase_CS"/>
</dbReference>
<keyword evidence="8" id="KW-0694">RNA-binding</keyword>
<dbReference type="InterPro" id="IPR035587">
    <property type="entry name" value="DUS-like_FMN-bd"/>
</dbReference>
<accession>J9FJY6</accession>
<organism evidence="13">
    <name type="scientific">gut metagenome</name>
    <dbReference type="NCBI Taxonomy" id="749906"/>
    <lineage>
        <taxon>unclassified sequences</taxon>
        <taxon>metagenomes</taxon>
        <taxon>organismal metagenomes</taxon>
    </lineage>
</organism>
<evidence type="ECO:0000256" key="4">
    <source>
        <dbReference type="ARBA" id="ARBA00022630"/>
    </source>
</evidence>
<dbReference type="GO" id="GO:0050660">
    <property type="term" value="F:flavin adenine dinucleotide binding"/>
    <property type="evidence" value="ECO:0007669"/>
    <property type="project" value="InterPro"/>
</dbReference>
<evidence type="ECO:0000256" key="11">
    <source>
        <dbReference type="ARBA" id="ARBA00048802"/>
    </source>
</evidence>
<comment type="catalytic activity">
    <reaction evidence="10">
        <text>a 5,6-dihydrouridine in tRNA + NADP(+) = a uridine in tRNA + NADPH + H(+)</text>
        <dbReference type="Rhea" id="RHEA:23624"/>
        <dbReference type="Rhea" id="RHEA-COMP:13339"/>
        <dbReference type="Rhea" id="RHEA-COMP:13887"/>
        <dbReference type="ChEBI" id="CHEBI:15378"/>
        <dbReference type="ChEBI" id="CHEBI:57783"/>
        <dbReference type="ChEBI" id="CHEBI:58349"/>
        <dbReference type="ChEBI" id="CHEBI:65315"/>
        <dbReference type="ChEBI" id="CHEBI:74443"/>
    </reaction>
</comment>
<evidence type="ECO:0000256" key="10">
    <source>
        <dbReference type="ARBA" id="ARBA00048205"/>
    </source>
</evidence>
<evidence type="ECO:0000256" key="5">
    <source>
        <dbReference type="ARBA" id="ARBA00022643"/>
    </source>
</evidence>
<keyword evidence="3" id="KW-0820">tRNA-binding</keyword>
<dbReference type="EMBL" id="AMCI01005923">
    <property type="protein sequence ID" value="EJW95221.1"/>
    <property type="molecule type" value="Genomic_DNA"/>
</dbReference>
<dbReference type="PANTHER" id="PTHR45846:SF1">
    <property type="entry name" value="TRNA-DIHYDROURIDINE(47) SYNTHASE [NAD(P)(+)]-LIKE"/>
    <property type="match status" value="1"/>
</dbReference>
<evidence type="ECO:0000256" key="1">
    <source>
        <dbReference type="ARBA" id="ARBA00001917"/>
    </source>
</evidence>
<comment type="caution">
    <text evidence="13">The sequence shown here is derived from an EMBL/GenBank/DDBJ whole genome shotgun (WGS) entry which is preliminary data.</text>
</comment>
<keyword evidence="4" id="KW-0285">Flavoprotein</keyword>
<reference evidence="13" key="1">
    <citation type="journal article" date="2012" name="PLoS ONE">
        <title>Gene sets for utilization of primary and secondary nutrition supplies in the distal gut of endangered iberian lynx.</title>
        <authorList>
            <person name="Alcaide M."/>
            <person name="Messina E."/>
            <person name="Richter M."/>
            <person name="Bargiela R."/>
            <person name="Peplies J."/>
            <person name="Huws S.A."/>
            <person name="Newbold C.J."/>
            <person name="Golyshin P.N."/>
            <person name="Simon M.A."/>
            <person name="Lopez G."/>
            <person name="Yakimov M.M."/>
            <person name="Ferrer M."/>
        </authorList>
    </citation>
    <scope>NUCLEOTIDE SEQUENCE</scope>
</reference>
<evidence type="ECO:0000259" key="12">
    <source>
        <dbReference type="Pfam" id="PF01207"/>
    </source>
</evidence>
<evidence type="ECO:0000256" key="9">
    <source>
        <dbReference type="ARBA" id="ARBA00023002"/>
    </source>
</evidence>
<dbReference type="PIRSF" id="PIRSF006621">
    <property type="entry name" value="Dus"/>
    <property type="match status" value="1"/>
</dbReference>
<keyword evidence="5" id="KW-0288">FMN</keyword>
<keyword evidence="7" id="KW-0521">NADP</keyword>
<dbReference type="CDD" id="cd02801">
    <property type="entry name" value="DUS_like_FMN"/>
    <property type="match status" value="1"/>
</dbReference>
<comment type="function">
    <text evidence="2">Catalyzes the synthesis of 5,6-dihydrouridine (D), a modified base found in the D-loop of most tRNAs, via the reduction of the C5-C6 double bond in target uridines.</text>
</comment>
<dbReference type="GO" id="GO:0017150">
    <property type="term" value="F:tRNA dihydrouridine synthase activity"/>
    <property type="evidence" value="ECO:0007669"/>
    <property type="project" value="InterPro"/>
</dbReference>
<evidence type="ECO:0000256" key="8">
    <source>
        <dbReference type="ARBA" id="ARBA00022884"/>
    </source>
</evidence>
<comment type="cofactor">
    <cofactor evidence="1">
        <name>FMN</name>
        <dbReference type="ChEBI" id="CHEBI:58210"/>
    </cofactor>
</comment>